<feature type="transmembrane region" description="Helical" evidence="2">
    <location>
        <begin position="447"/>
        <end position="465"/>
    </location>
</feature>
<feature type="transmembrane region" description="Helical" evidence="2">
    <location>
        <begin position="231"/>
        <end position="252"/>
    </location>
</feature>
<dbReference type="InterPro" id="IPR036259">
    <property type="entry name" value="MFS_trans_sf"/>
</dbReference>
<protein>
    <submittedName>
        <fullName evidence="3">Uncharacterized protein</fullName>
    </submittedName>
</protein>
<dbReference type="SUPFAM" id="SSF103473">
    <property type="entry name" value="MFS general substrate transporter"/>
    <property type="match status" value="2"/>
</dbReference>
<feature type="transmembrane region" description="Helical" evidence="2">
    <location>
        <begin position="51"/>
        <end position="74"/>
    </location>
</feature>
<dbReference type="PANTHER" id="PTHR19444">
    <property type="entry name" value="UNC-93 RELATED"/>
    <property type="match status" value="1"/>
</dbReference>
<dbReference type="EMBL" id="CAWYQH010000024">
    <property type="protein sequence ID" value="CAK8675871.1"/>
    <property type="molecule type" value="Genomic_DNA"/>
</dbReference>
<dbReference type="InterPro" id="IPR011701">
    <property type="entry name" value="MFS"/>
</dbReference>
<reference evidence="3 4" key="1">
    <citation type="submission" date="2024-02" db="EMBL/GenBank/DDBJ databases">
        <authorList>
            <person name="Daric V."/>
            <person name="Darras S."/>
        </authorList>
    </citation>
    <scope>NUCLEOTIDE SEQUENCE [LARGE SCALE GENOMIC DNA]</scope>
</reference>
<evidence type="ECO:0000256" key="1">
    <source>
        <dbReference type="ARBA" id="ARBA00009172"/>
    </source>
</evidence>
<comment type="caution">
    <text evidence="3">The sequence shown here is derived from an EMBL/GenBank/DDBJ whole genome shotgun (WGS) entry which is preliminary data.</text>
</comment>
<accession>A0ABP0F8Y4</accession>
<feature type="transmembrane region" description="Helical" evidence="2">
    <location>
        <begin position="86"/>
        <end position="108"/>
    </location>
</feature>
<proteinExistence type="inferred from homology"/>
<gene>
    <name evidence="3" type="ORF">CVLEPA_LOCUS5397</name>
</gene>
<evidence type="ECO:0000256" key="2">
    <source>
        <dbReference type="SAM" id="Phobius"/>
    </source>
</evidence>
<dbReference type="InterPro" id="IPR051951">
    <property type="entry name" value="UNC-93_regulatory"/>
</dbReference>
<dbReference type="Proteomes" id="UP001642483">
    <property type="component" value="Unassembled WGS sequence"/>
</dbReference>
<keyword evidence="4" id="KW-1185">Reference proteome</keyword>
<dbReference type="Pfam" id="PF07690">
    <property type="entry name" value="MFS_1"/>
    <property type="match status" value="1"/>
</dbReference>
<comment type="similarity">
    <text evidence="1">Belongs to the unc-93 family.</text>
</comment>
<dbReference type="PANTHER" id="PTHR19444:SF13">
    <property type="entry name" value="PROTEIN UNC-93 HOMOLOG A"/>
    <property type="match status" value="1"/>
</dbReference>
<feature type="transmembrane region" description="Helical" evidence="2">
    <location>
        <begin position="381"/>
        <end position="410"/>
    </location>
</feature>
<sequence length="550" mass="60606">MTLTRLENKRDVVKSFLLFLLVNVFQASAFCCLSNLQSSLNVEGGLGVTSLFVYAAVLVLCSLLGVPVVMRLLAPKTQMIISYSCTLIYVLLNFEQAFATLIPANIFLGAGRALYWTSSSSFLVFYAKAFQTFTNGNFGKYVSIINGCFFSAAQSGQIFGNLIPFAVFGSSLTNKNDANTTSDFAETTSGGLLQKHPEFSVSDICGAKDCQDSAATSENLSNYQPPNQTSYYIVMGVTTAMSVLSLMLFVFFMPSAKDDAIRNRENKFADSYANEAYLEENKECFNNNNNEDTDPNNNNVKKVSPAIEYQDYNKSEAGGDVDVKVDTSSTTSNIRKSFDMWIEEMRKTFKFFLTIHQCLLAPFQFHMGLTFSFAISEFTRAYVSCVYGLSQVGISMTFFGISSLIVAIIVGRVSSKVGSKPIIGATFIINCSEYIFLLVWVPKEDSSLAVLYGLALVSGVSIGILQTITSELAVLHFPNDTSSAYVAWTFWSGLGFTVQYAWSTSLCVNYKIYVMFGTLLLGTATSVVAEFKYRNQQLSLEKESQLSTKL</sequence>
<feature type="transmembrane region" description="Helical" evidence="2">
    <location>
        <begin position="485"/>
        <end position="502"/>
    </location>
</feature>
<keyword evidence="2" id="KW-0812">Transmembrane</keyword>
<name>A0ABP0F8Y4_CLALP</name>
<dbReference type="Gene3D" id="1.20.1250.20">
    <property type="entry name" value="MFS general substrate transporter like domains"/>
    <property type="match status" value="1"/>
</dbReference>
<organism evidence="3 4">
    <name type="scientific">Clavelina lepadiformis</name>
    <name type="common">Light-bulb sea squirt</name>
    <name type="synonym">Ascidia lepadiformis</name>
    <dbReference type="NCBI Taxonomy" id="159417"/>
    <lineage>
        <taxon>Eukaryota</taxon>
        <taxon>Metazoa</taxon>
        <taxon>Chordata</taxon>
        <taxon>Tunicata</taxon>
        <taxon>Ascidiacea</taxon>
        <taxon>Aplousobranchia</taxon>
        <taxon>Clavelinidae</taxon>
        <taxon>Clavelina</taxon>
    </lineage>
</organism>
<feature type="transmembrane region" description="Helical" evidence="2">
    <location>
        <begin position="12"/>
        <end position="36"/>
    </location>
</feature>
<evidence type="ECO:0000313" key="3">
    <source>
        <dbReference type="EMBL" id="CAK8675871.1"/>
    </source>
</evidence>
<feature type="transmembrane region" description="Helical" evidence="2">
    <location>
        <begin position="422"/>
        <end position="441"/>
    </location>
</feature>
<evidence type="ECO:0000313" key="4">
    <source>
        <dbReference type="Proteomes" id="UP001642483"/>
    </source>
</evidence>
<keyword evidence="2" id="KW-0472">Membrane</keyword>
<keyword evidence="2" id="KW-1133">Transmembrane helix</keyword>